<comment type="caution">
    <text evidence="2">The sequence shown here is derived from an EMBL/GenBank/DDBJ whole genome shotgun (WGS) entry which is preliminary data.</text>
</comment>
<evidence type="ECO:0000313" key="3">
    <source>
        <dbReference type="Proteomes" id="UP000734854"/>
    </source>
</evidence>
<proteinExistence type="predicted"/>
<gene>
    <name evidence="2" type="ORF">ZIOFF_000493</name>
</gene>
<keyword evidence="1" id="KW-0175">Coiled coil</keyword>
<dbReference type="Proteomes" id="UP000734854">
    <property type="component" value="Unassembled WGS sequence"/>
</dbReference>
<dbReference type="EMBL" id="JACMSC010000001">
    <property type="protein sequence ID" value="KAG6535493.1"/>
    <property type="molecule type" value="Genomic_DNA"/>
</dbReference>
<evidence type="ECO:0000256" key="1">
    <source>
        <dbReference type="SAM" id="Coils"/>
    </source>
</evidence>
<evidence type="ECO:0000313" key="2">
    <source>
        <dbReference type="EMBL" id="KAG6535493.1"/>
    </source>
</evidence>
<keyword evidence="3" id="KW-1185">Reference proteome</keyword>
<feature type="coiled-coil region" evidence="1">
    <location>
        <begin position="48"/>
        <end position="75"/>
    </location>
</feature>
<sequence>MLRETPVLPFWFLEFRFRGFRLALSSLLGDHSLPSSDQIIVDVLLLVFAELEDQENEYVTQLKETQEMLEKHEAAVIVKELVSLDKLQEKRAVALSALFDKYKTCFSEPSAVGEAVSNGMADAPVSKENSCVTPVVYGSGASPAGNGNGGSEQLNIPQSWSVSVKKWMRKAFSSLFQIIGTLALNSASNPFTLVLDSLKRF</sequence>
<organism evidence="2 3">
    <name type="scientific">Zingiber officinale</name>
    <name type="common">Ginger</name>
    <name type="synonym">Amomum zingiber</name>
    <dbReference type="NCBI Taxonomy" id="94328"/>
    <lineage>
        <taxon>Eukaryota</taxon>
        <taxon>Viridiplantae</taxon>
        <taxon>Streptophyta</taxon>
        <taxon>Embryophyta</taxon>
        <taxon>Tracheophyta</taxon>
        <taxon>Spermatophyta</taxon>
        <taxon>Magnoliopsida</taxon>
        <taxon>Liliopsida</taxon>
        <taxon>Zingiberales</taxon>
        <taxon>Zingiberaceae</taxon>
        <taxon>Zingiber</taxon>
    </lineage>
</organism>
<name>A0A8J5IJR6_ZINOF</name>
<dbReference type="AlphaFoldDB" id="A0A8J5IJR6"/>
<reference evidence="2 3" key="1">
    <citation type="submission" date="2020-08" db="EMBL/GenBank/DDBJ databases">
        <title>Plant Genome Project.</title>
        <authorList>
            <person name="Zhang R.-G."/>
        </authorList>
    </citation>
    <scope>NUCLEOTIDE SEQUENCE [LARGE SCALE GENOMIC DNA]</scope>
    <source>
        <tissue evidence="2">Rhizome</tissue>
    </source>
</reference>
<protein>
    <submittedName>
        <fullName evidence="2">Uncharacterized protein</fullName>
    </submittedName>
</protein>
<accession>A0A8J5IJR6</accession>